<dbReference type="InterPro" id="IPR008969">
    <property type="entry name" value="CarboxyPept-like_regulatory"/>
</dbReference>
<keyword evidence="3" id="KW-0675">Receptor</keyword>
<protein>
    <submittedName>
        <fullName evidence="3">TonB-dependent receptor</fullName>
    </submittedName>
</protein>
<name>A0ABN6EJ32_9BACT</name>
<evidence type="ECO:0000313" key="3">
    <source>
        <dbReference type="EMBL" id="BCS85121.1"/>
    </source>
</evidence>
<dbReference type="RefSeq" id="WP_207155279.1">
    <property type="nucleotide sequence ID" value="NZ_AP024484.1"/>
</dbReference>
<dbReference type="SUPFAM" id="SSF56935">
    <property type="entry name" value="Porins"/>
    <property type="match status" value="1"/>
</dbReference>
<dbReference type="Pfam" id="PF13715">
    <property type="entry name" value="CarbopepD_reg_2"/>
    <property type="match status" value="1"/>
</dbReference>
<evidence type="ECO:0000313" key="4">
    <source>
        <dbReference type="Proteomes" id="UP001319045"/>
    </source>
</evidence>
<dbReference type="Proteomes" id="UP001319045">
    <property type="component" value="Chromosome"/>
</dbReference>
<reference evidence="3 4" key="1">
    <citation type="journal article" date="2022" name="Int. J. Syst. Evol. Microbiol.">
        <title>Prevotella herbatica sp. nov., a plant polysaccharide-decomposing anaerobic bacterium isolated from a methanogenic reactor.</title>
        <authorList>
            <person name="Uek A."/>
            <person name="Tonouchi A."/>
            <person name="Kaku N."/>
            <person name="Ueki K."/>
        </authorList>
    </citation>
    <scope>NUCLEOTIDE SEQUENCE [LARGE SCALE GENOMIC DNA]</scope>
    <source>
        <strain evidence="3 4">WR041</strain>
    </source>
</reference>
<evidence type="ECO:0000256" key="1">
    <source>
        <dbReference type="SAM" id="SignalP"/>
    </source>
</evidence>
<organism evidence="3 4">
    <name type="scientific">Prevotella herbatica</name>
    <dbReference type="NCBI Taxonomy" id="2801997"/>
    <lineage>
        <taxon>Bacteria</taxon>
        <taxon>Pseudomonadati</taxon>
        <taxon>Bacteroidota</taxon>
        <taxon>Bacteroidia</taxon>
        <taxon>Bacteroidales</taxon>
        <taxon>Prevotellaceae</taxon>
        <taxon>Prevotella</taxon>
    </lineage>
</organism>
<dbReference type="Pfam" id="PF14905">
    <property type="entry name" value="OMP_b-brl_3"/>
    <property type="match status" value="1"/>
</dbReference>
<keyword evidence="4" id="KW-1185">Reference proteome</keyword>
<dbReference type="EMBL" id="AP024484">
    <property type="protein sequence ID" value="BCS85121.1"/>
    <property type="molecule type" value="Genomic_DNA"/>
</dbReference>
<dbReference type="Gene3D" id="2.60.40.10">
    <property type="entry name" value="Immunoglobulins"/>
    <property type="match status" value="1"/>
</dbReference>
<proteinExistence type="predicted"/>
<dbReference type="InterPro" id="IPR013783">
    <property type="entry name" value="Ig-like_fold"/>
</dbReference>
<dbReference type="InterPro" id="IPR041700">
    <property type="entry name" value="OMP_b-brl_3"/>
</dbReference>
<evidence type="ECO:0000259" key="2">
    <source>
        <dbReference type="Pfam" id="PF14905"/>
    </source>
</evidence>
<dbReference type="SUPFAM" id="SSF49464">
    <property type="entry name" value="Carboxypeptidase regulatory domain-like"/>
    <property type="match status" value="1"/>
</dbReference>
<feature type="domain" description="Outer membrane protein beta-barrel" evidence="2">
    <location>
        <begin position="367"/>
        <end position="728"/>
    </location>
</feature>
<keyword evidence="1" id="KW-0732">Signal</keyword>
<accession>A0ABN6EJ32</accession>
<sequence>MDKRITIALLLFLSVCCAKANTYSIKGKLISNKDIVDYASVILQKQDSSFVSGVTSDKNGQFIFENINNGDYKIVITSLGFDDKSINIKLLNNNIELGNISMESATHQLNEVVVSAAKVIRTSDKQVALPTKFQIKASTNGIDLLRAMQLSRLHINPIDNTISSSAQGEVQTRINGAKVDMQQIKALRPEEIQRIEYHDNPGMKYGQNVACVIDYITKRPVSGGTLSLESRHSPFDGWGEDQLSGSYNKGKSQIGVSVWQSYRNLHQWRDNTETFNYQDGSSFTRMENGQPDAFKMNYVYGNIYYNYKNGDKWYINTTLNLDYSKFKTNTSSTLFPINDRNNFVNMLDINSNNTTRPWLDIYFQRNFNKNSTLIFDVVGTYIQNDIQRNYTESKNTDIQTDINSTTKGNKHSIIAEAIYSIGLIKTGSLSFGLNGSQAYTSNDYTGTVNQTTNMHDGYARSFAEWKHNIGKFNYSFGAYFSYIWMLQGSNRLYQTEWYPKASMSYTINDKSYIKVSGERSYKTPSLGDISNVEQVIDSLQIRRGNPNLSVSHTWMTNLYYEWRNDIFNVNFNMNYQYQQNPVMEETLREGSKFIRTQQNQKSWQSLNPELGIEVGPLFKLFTFNVTTGINYFDSYGVTYHHYYTNWYYDVEAMMQYKNLTLLLKGKNHCNSFYGETMTSSESLMLAMARYKIKKVSLGLMIVNPFSSRQSYNLPTINYNSFAPSHQTMHIRESARLIALTLNWDISFGRKYDGGHKLRNNEDKDSGAVKSGK</sequence>
<feature type="chain" id="PRO_5046137835" evidence="1">
    <location>
        <begin position="21"/>
        <end position="772"/>
    </location>
</feature>
<gene>
    <name evidence="3" type="ORF">prwr041_10140</name>
</gene>
<feature type="signal peptide" evidence="1">
    <location>
        <begin position="1"/>
        <end position="20"/>
    </location>
</feature>